<reference evidence="7 8" key="1">
    <citation type="journal article" date="2015" name="Annu Rev Anim Biosci">
        <title>The Genome 10K Project: a way forward.</title>
        <authorList>
            <person name="Koepfli K.P."/>
            <person name="Paten B."/>
            <person name="O'Brien S.J."/>
            <person name="Koepfli K.P."/>
            <person name="Paten B."/>
            <person name="Antunes A."/>
            <person name="Belov K."/>
            <person name="Bustamante C."/>
            <person name="Castoe T.A."/>
            <person name="Clawson H."/>
            <person name="Crawford A.J."/>
            <person name="Diekhans M."/>
            <person name="Distel D."/>
            <person name="Durbin R."/>
            <person name="Earl D."/>
            <person name="Fujita M.K."/>
            <person name="Gamble T."/>
            <person name="Georges A."/>
            <person name="Gemmell N."/>
            <person name="Gilbert M.T."/>
            <person name="Graves J.M."/>
            <person name="Green R.E."/>
            <person name="Hickey G."/>
            <person name="Jarvis E.D."/>
            <person name="Johnson W."/>
            <person name="Komissarov A."/>
            <person name="Korf I."/>
            <person name="Kuhn R."/>
            <person name="Larkin D.M."/>
            <person name="Lewin H."/>
            <person name="Lopez J.V."/>
            <person name="Ma J."/>
            <person name="Marques-Bonet T."/>
            <person name="Miller W."/>
            <person name="Murphy R."/>
            <person name="Pevzner P."/>
            <person name="Shapiro B."/>
            <person name="Steiner C."/>
            <person name="Tamazian G."/>
            <person name="Venkatesh B."/>
            <person name="Wang J."/>
            <person name="Wayne R."/>
            <person name="Wiley E."/>
            <person name="Yang H."/>
            <person name="Zhang G."/>
            <person name="Haussler D."/>
            <person name="Ryder O."/>
            <person name="O'Brien S.J."/>
        </authorList>
    </citation>
    <scope>NUCLEOTIDE SEQUENCE</scope>
</reference>
<dbReference type="InParanoid" id="A0A671ECY4"/>
<dbReference type="InterPro" id="IPR038630">
    <property type="entry name" value="L24e/L24_sf"/>
</dbReference>
<dbReference type="Ensembl" id="ENSRFET00010012157.1">
    <property type="protein sequence ID" value="ENSRFEP00010011104.1"/>
    <property type="gene ID" value="ENSRFEG00010007560.1"/>
</dbReference>
<comment type="subunit">
    <text evidence="5">Associated with nucleolar and cytoplasmic pre-60S particles. At the end of biogenesis it dissociates from cytoplasmic pre-60S particles and is likely to be exchanged for its ribosomal homolog, RPL24.</text>
</comment>
<dbReference type="Gene3D" id="2.30.170.20">
    <property type="entry name" value="Ribosomal protein L24e"/>
    <property type="match status" value="1"/>
</dbReference>
<dbReference type="InterPro" id="IPR000988">
    <property type="entry name" value="Ribosomal_eL24-rel_N"/>
</dbReference>
<sequence length="188" mass="22341">MSSLSSSAFAHGFSLKKDGCYFCSRGMNHSCHHMNFIHSAGRVFRFCKSKCHNNLKKKHNPHKIGWTKTFHRAAGKEFTGDNSFEFEKCRNIFYIYHNIETNTSESCGIKLDAMKRVEEIEHEHQAKFMMNRLQKNKELQKFQDIKAVKQSIPSKALLQAKESIRKTKWYRNYKRMWAWKIFRKSYCL</sequence>
<comment type="function">
    <text evidence="2">Involved in the biogenesis of the 60S ribosomal subunit. Ensures the docking of GTPBP4/NOG1 to pre-60S particles.</text>
</comment>
<feature type="domain" description="Large ribosomal subunit protein eL24-related N-terminal" evidence="6">
    <location>
        <begin position="16"/>
        <end position="79"/>
    </location>
</feature>
<keyword evidence="8" id="KW-1185">Reference proteome</keyword>
<dbReference type="OMA" id="MDEVEPK"/>
<evidence type="ECO:0000313" key="8">
    <source>
        <dbReference type="Proteomes" id="UP000472240"/>
    </source>
</evidence>
<evidence type="ECO:0000259" key="6">
    <source>
        <dbReference type="Pfam" id="PF01246"/>
    </source>
</evidence>
<reference evidence="7" key="4">
    <citation type="submission" date="2025-08" db="UniProtKB">
        <authorList>
            <consortium name="Ensembl"/>
        </authorList>
    </citation>
    <scope>IDENTIFICATION</scope>
</reference>
<evidence type="ECO:0000256" key="2">
    <source>
        <dbReference type="ARBA" id="ARBA00037035"/>
    </source>
</evidence>
<dbReference type="Proteomes" id="UP000472240">
    <property type="component" value="Chromosome 3"/>
</dbReference>
<dbReference type="Pfam" id="PF01246">
    <property type="entry name" value="Ribosomal_L24e"/>
    <property type="match status" value="1"/>
</dbReference>
<reference evidence="7" key="5">
    <citation type="submission" date="2025-09" db="UniProtKB">
        <authorList>
            <consortium name="Ensembl"/>
        </authorList>
    </citation>
    <scope>IDENTIFICATION</scope>
</reference>
<dbReference type="GO" id="GO:0005730">
    <property type="term" value="C:nucleolus"/>
    <property type="evidence" value="ECO:0007669"/>
    <property type="project" value="TreeGrafter"/>
</dbReference>
<dbReference type="GO" id="GO:0042273">
    <property type="term" value="P:ribosomal large subunit biogenesis"/>
    <property type="evidence" value="ECO:0007669"/>
    <property type="project" value="TreeGrafter"/>
</dbReference>
<name>A0A671ECY4_RHIFE</name>
<organism evidence="7 8">
    <name type="scientific">Rhinolophus ferrumequinum</name>
    <name type="common">Greater horseshoe bat</name>
    <dbReference type="NCBI Taxonomy" id="59479"/>
    <lineage>
        <taxon>Eukaryota</taxon>
        <taxon>Metazoa</taxon>
        <taxon>Chordata</taxon>
        <taxon>Craniata</taxon>
        <taxon>Vertebrata</taxon>
        <taxon>Euteleostomi</taxon>
        <taxon>Mammalia</taxon>
        <taxon>Eutheria</taxon>
        <taxon>Laurasiatheria</taxon>
        <taxon>Chiroptera</taxon>
        <taxon>Yinpterochiroptera</taxon>
        <taxon>Rhinolophoidea</taxon>
        <taxon>Rhinolophidae</taxon>
        <taxon>Rhinolophinae</taxon>
        <taxon>Rhinolophus</taxon>
    </lineage>
</organism>
<reference evidence="8" key="3">
    <citation type="submission" date="2018-12" db="EMBL/GenBank/DDBJ databases">
        <title>G10K-VGP greater horseshoe bat female genome, primary haplotype.</title>
        <authorList>
            <person name="Teeling E."/>
            <person name="Myers G."/>
            <person name="Vernes S."/>
            <person name="Pippel M."/>
            <person name="Winkler S."/>
            <person name="Fedrigo O."/>
            <person name="Rhie A."/>
            <person name="Koren S."/>
            <person name="Phillippy A."/>
            <person name="Lewin H."/>
            <person name="Damas J."/>
            <person name="Howe K."/>
            <person name="Mountcastle J."/>
            <person name="Jarvis E.D."/>
        </authorList>
    </citation>
    <scope>NUCLEOTIDE SEQUENCE [LARGE SCALE GENOMIC DNA]</scope>
</reference>
<evidence type="ECO:0000256" key="1">
    <source>
        <dbReference type="ARBA" id="ARBA00005647"/>
    </source>
</evidence>
<evidence type="ECO:0000256" key="4">
    <source>
        <dbReference type="ARBA" id="ARBA00042993"/>
    </source>
</evidence>
<dbReference type="SUPFAM" id="SSF57716">
    <property type="entry name" value="Glucocorticoid receptor-like (DNA-binding domain)"/>
    <property type="match status" value="1"/>
</dbReference>
<comment type="similarity">
    <text evidence="1">Belongs to the eukaryotic ribosomal protein eL24 family.</text>
</comment>
<evidence type="ECO:0000256" key="3">
    <source>
        <dbReference type="ARBA" id="ARBA00039784"/>
    </source>
</evidence>
<protein>
    <recommendedName>
        <fullName evidence="3">Probable ribosome biogenesis protein RLP24</fullName>
    </recommendedName>
    <alternativeName>
        <fullName evidence="4">Ribosomal L24 domain-containing protein 1</fullName>
    </alternativeName>
</protein>
<gene>
    <name evidence="7" type="primary">LOC117019000</name>
</gene>
<reference evidence="7 8" key="2">
    <citation type="journal article" date="2018" name="Annu Rev Anim Biosci">
        <title>Bat Biology, Genomes, and the Bat1K Project: To Generate Chromosome-Level Genomes for All Living Bat Species.</title>
        <authorList>
            <person name="Teeling E.C."/>
            <person name="Vernes S.C."/>
            <person name="Davalos L.M."/>
            <person name="Ray D.A."/>
            <person name="Gilbert M.T.P."/>
            <person name="Myers E."/>
        </authorList>
    </citation>
    <scope>NUCLEOTIDE SEQUENCE</scope>
</reference>
<dbReference type="GO" id="GO:0003735">
    <property type="term" value="F:structural constituent of ribosome"/>
    <property type="evidence" value="ECO:0007669"/>
    <property type="project" value="InterPro"/>
</dbReference>
<dbReference type="PANTHER" id="PTHR10792:SF8">
    <property type="entry name" value="RIBOSOME BIOGENESIS PROTEIN RLP24-RELATED"/>
    <property type="match status" value="1"/>
</dbReference>
<dbReference type="AlphaFoldDB" id="A0A671ECY4"/>
<evidence type="ECO:0000256" key="5">
    <source>
        <dbReference type="ARBA" id="ARBA00047058"/>
    </source>
</evidence>
<accession>A0A671ECY4</accession>
<dbReference type="PANTHER" id="PTHR10792">
    <property type="entry name" value="60S RIBOSOMAL PROTEIN L24"/>
    <property type="match status" value="1"/>
</dbReference>
<proteinExistence type="inferred from homology"/>
<dbReference type="InterPro" id="IPR056366">
    <property type="entry name" value="Ribosomal_eL24"/>
</dbReference>
<evidence type="ECO:0000313" key="7">
    <source>
        <dbReference type="Ensembl" id="ENSRFEP00010011104.1"/>
    </source>
</evidence>
<dbReference type="GeneTree" id="ENSGT00950000183105"/>